<evidence type="ECO:0000313" key="2">
    <source>
        <dbReference type="EMBL" id="TNU73981.1"/>
    </source>
</evidence>
<dbReference type="AlphaFoldDB" id="A0A5C5BBW3"/>
<sequence length="204" mass="21610">MSGERGHDGEHAEDQTPTEDETTPGDAAIVALARAREAARAKGLRPGQRPRWRGGANGGSASGTERLVDGTRRPVPGTGPGFPPGSRPDPRPVGETLGRLMAQRGWTEPVGVGGVIGRWREVVGPDIADHATPETFTDGRLVVRTTSTAWATQLQLLLPQLERRLAEEVGEGVVAEVVVIGPGAPSWVRGQRVVRGRGPRDTYG</sequence>
<evidence type="ECO:0000313" key="3">
    <source>
        <dbReference type="Proteomes" id="UP000313849"/>
    </source>
</evidence>
<dbReference type="PANTHER" id="PTHR36456">
    <property type="entry name" value="UPF0232 PROTEIN SCO3875"/>
    <property type="match status" value="1"/>
</dbReference>
<organism evidence="2 3">
    <name type="scientific">Miniimonas arenae</name>
    <dbReference type="NCBI Taxonomy" id="676201"/>
    <lineage>
        <taxon>Bacteria</taxon>
        <taxon>Bacillati</taxon>
        <taxon>Actinomycetota</taxon>
        <taxon>Actinomycetes</taxon>
        <taxon>Micrococcales</taxon>
        <taxon>Beutenbergiaceae</taxon>
        <taxon>Miniimonas</taxon>
    </lineage>
</organism>
<comment type="caution">
    <text evidence="2">The sequence shown here is derived from an EMBL/GenBank/DDBJ whole genome shotgun (WGS) entry which is preliminary data.</text>
</comment>
<gene>
    <name evidence="2" type="ORF">FH969_08670</name>
</gene>
<dbReference type="EMBL" id="VENP01000028">
    <property type="protein sequence ID" value="TNU73981.1"/>
    <property type="molecule type" value="Genomic_DNA"/>
</dbReference>
<reference evidence="2 3" key="1">
    <citation type="submission" date="2019-06" db="EMBL/GenBank/DDBJ databases">
        <title>Draft genome sequence of Miniimonas arenae KCTC 19750T isolated from sea sand.</title>
        <authorList>
            <person name="Park S.-J."/>
        </authorList>
    </citation>
    <scope>NUCLEOTIDE SEQUENCE [LARGE SCALE GENOMIC DNA]</scope>
    <source>
        <strain evidence="2 3">KCTC 19750</strain>
    </source>
</reference>
<dbReference type="RefSeq" id="WP_139986968.1">
    <property type="nucleotide sequence ID" value="NZ_VENP01000028.1"/>
</dbReference>
<name>A0A5C5BBW3_9MICO</name>
<protein>
    <submittedName>
        <fullName evidence="2">DUF721 domain-containing protein</fullName>
    </submittedName>
</protein>
<feature type="compositionally biased region" description="Basic and acidic residues" evidence="1">
    <location>
        <begin position="1"/>
        <end position="14"/>
    </location>
</feature>
<proteinExistence type="predicted"/>
<keyword evidence="3" id="KW-1185">Reference proteome</keyword>
<dbReference type="InterPro" id="IPR007922">
    <property type="entry name" value="DciA-like"/>
</dbReference>
<dbReference type="OrthoDB" id="5516926at2"/>
<feature type="region of interest" description="Disordered" evidence="1">
    <location>
        <begin position="1"/>
        <end position="95"/>
    </location>
</feature>
<accession>A0A5C5BBW3</accession>
<dbReference type="Pfam" id="PF05258">
    <property type="entry name" value="DciA"/>
    <property type="match status" value="1"/>
</dbReference>
<dbReference type="PANTHER" id="PTHR36456:SF1">
    <property type="entry name" value="UPF0232 PROTEIN SCO3875"/>
    <property type="match status" value="1"/>
</dbReference>
<evidence type="ECO:0000256" key="1">
    <source>
        <dbReference type="SAM" id="MobiDB-lite"/>
    </source>
</evidence>
<dbReference type="Proteomes" id="UP000313849">
    <property type="component" value="Unassembled WGS sequence"/>
</dbReference>